<dbReference type="InterPro" id="IPR020835">
    <property type="entry name" value="Catalase_sf"/>
</dbReference>
<evidence type="ECO:0000313" key="1">
    <source>
        <dbReference type="EMBL" id="EYD78276.1"/>
    </source>
</evidence>
<dbReference type="EC" id="1.11.1.6" evidence="1"/>
<dbReference type="PANTHER" id="PTHR36195:SF4">
    <property type="entry name" value="DOMAIN PROTEIN, PUTATIVE (AFU_ORTHOLOGUE AFUA_5G01990)-RELATED"/>
    <property type="match status" value="1"/>
</dbReference>
<dbReference type="HOGENOM" id="CLU_046417_1_0_5"/>
<proteinExistence type="predicted"/>
<reference evidence="1 2" key="1">
    <citation type="submission" date="2013-02" db="EMBL/GenBank/DDBJ databases">
        <authorList>
            <person name="Fiebig A."/>
            <person name="Goeker M."/>
            <person name="Klenk H.-P.P."/>
        </authorList>
    </citation>
    <scope>NUCLEOTIDE SEQUENCE [LARGE SCALE GENOMIC DNA]</scope>
    <source>
        <strain evidence="1 2">DSM 19309</strain>
    </source>
</reference>
<dbReference type="OrthoDB" id="9765610at2"/>
<organism evidence="1 2">
    <name type="scientific">Rubellimicrobium mesophilum DSM 19309</name>
    <dbReference type="NCBI Taxonomy" id="442562"/>
    <lineage>
        <taxon>Bacteria</taxon>
        <taxon>Pseudomonadati</taxon>
        <taxon>Pseudomonadota</taxon>
        <taxon>Alphaproteobacteria</taxon>
        <taxon>Rhodobacterales</taxon>
        <taxon>Roseobacteraceae</taxon>
        <taxon>Rubellimicrobium</taxon>
    </lineage>
</organism>
<dbReference type="RefSeq" id="WP_037283090.1">
    <property type="nucleotide sequence ID" value="NZ_KK088615.1"/>
</dbReference>
<keyword evidence="1" id="KW-0560">Oxidoreductase</keyword>
<dbReference type="SUPFAM" id="SSF56634">
    <property type="entry name" value="Heme-dependent catalase-like"/>
    <property type="match status" value="1"/>
</dbReference>
<name>A0A017HV56_9RHOB</name>
<evidence type="ECO:0000313" key="2">
    <source>
        <dbReference type="Proteomes" id="UP000019666"/>
    </source>
</evidence>
<keyword evidence="1" id="KW-0575">Peroxidase</keyword>
<gene>
    <name evidence="1" type="ORF">Rumeso_00105</name>
</gene>
<dbReference type="CDD" id="cd08152">
    <property type="entry name" value="y4iL_like"/>
    <property type="match status" value="1"/>
</dbReference>
<dbReference type="Proteomes" id="UP000019666">
    <property type="component" value="Unassembled WGS sequence"/>
</dbReference>
<comment type="caution">
    <text evidence="1">The sequence shown here is derived from an EMBL/GenBank/DDBJ whole genome shotgun (WGS) entry which is preliminary data.</text>
</comment>
<dbReference type="STRING" id="442562.Rumeso_00105"/>
<dbReference type="GO" id="GO:0020037">
    <property type="term" value="F:heme binding"/>
    <property type="evidence" value="ECO:0007669"/>
    <property type="project" value="InterPro"/>
</dbReference>
<dbReference type="EMBL" id="AOSK01000005">
    <property type="protein sequence ID" value="EYD78276.1"/>
    <property type="molecule type" value="Genomic_DNA"/>
</dbReference>
<keyword evidence="2" id="KW-1185">Reference proteome</keyword>
<dbReference type="Gene3D" id="2.40.180.10">
    <property type="entry name" value="Catalase core domain"/>
    <property type="match status" value="1"/>
</dbReference>
<protein>
    <submittedName>
        <fullName evidence="1">Catalase</fullName>
        <ecNumber evidence="1">1.11.1.6</ecNumber>
    </submittedName>
</protein>
<dbReference type="AlphaFoldDB" id="A0A017HV56"/>
<sequence>MKDPIRYTLDLERPEADEADTVAGLEEALREIMETTAKDLGHAIRSVHAKSHALIVGTLSVLPGLPPELAQGLFARAGEHPALLRISTNPGDLLPDRVSLPRGAALKVLEVEGARLHGSEDEATQDFLLVNGPAFAARSAKQFLGNLRMLAKTTDRAEWAKVALSAVLRTAEKGLEAVGGESATLKTLGGAANVHPLGETYFSQTAFRHGDFVAKYSLAPVSPALTRHAGEEIAIEGRDTIREVMDRDTREGVMEWELRAQLCRDPETMPVEDPTVVWDEAESPFVAVARLRAEPQGSWNPERAARVDDPMRFSPWTGLEAHRPLGAINRVRKPVYEASAAFRSRVNGCPVHEPSVGELPGAVAV</sequence>
<dbReference type="PANTHER" id="PTHR36195">
    <property type="entry name" value="DOMAIN PROTEIN, PUTATIVE (AFU_ORTHOLOGUE AFUA_5G01990)-RELATED-RELATED"/>
    <property type="match status" value="1"/>
</dbReference>
<accession>A0A017HV56</accession>
<dbReference type="GO" id="GO:0004096">
    <property type="term" value="F:catalase activity"/>
    <property type="evidence" value="ECO:0007669"/>
    <property type="project" value="UniProtKB-EC"/>
</dbReference>
<dbReference type="PATRIC" id="fig|442562.3.peg.106"/>